<dbReference type="RefSeq" id="WP_307149983.1">
    <property type="nucleotide sequence ID" value="NZ_JAUSTU010000006.1"/>
</dbReference>
<dbReference type="CDD" id="cd07043">
    <property type="entry name" value="STAS_anti-anti-sigma_factors"/>
    <property type="match status" value="1"/>
</dbReference>
<accession>A0ABT9V393</accession>
<dbReference type="PROSITE" id="PS50801">
    <property type="entry name" value="STAS"/>
    <property type="match status" value="1"/>
</dbReference>
<protein>
    <submittedName>
        <fullName evidence="2">Anti-sigma B factor antagonist</fullName>
    </submittedName>
</protein>
<dbReference type="Gene3D" id="3.30.750.24">
    <property type="entry name" value="STAS domain"/>
    <property type="match status" value="1"/>
</dbReference>
<evidence type="ECO:0000313" key="3">
    <source>
        <dbReference type="Proteomes" id="UP001231362"/>
    </source>
</evidence>
<dbReference type="InterPro" id="IPR036513">
    <property type="entry name" value="STAS_dom_sf"/>
</dbReference>
<dbReference type="EMBL" id="JAUSTU010000006">
    <property type="protein sequence ID" value="MDQ0155421.1"/>
    <property type="molecule type" value="Genomic_DNA"/>
</dbReference>
<sequence length="128" mass="14668">MESSKPNIRIETRQEFVTIFLEGNLEYGMLEEIKKVLQNQNLETDQGYVIDVQRVNNIDSTGFGMIVNFAKRVSVKGKKIVFIVVDDFIRNLFAISQVDKVFPIVDNMTAAQKEMVANWTGELSINEY</sequence>
<name>A0ABT9V393_9BACL</name>
<dbReference type="Proteomes" id="UP001231362">
    <property type="component" value="Unassembled WGS sequence"/>
</dbReference>
<reference evidence="2 3" key="1">
    <citation type="submission" date="2023-07" db="EMBL/GenBank/DDBJ databases">
        <title>Genomic Encyclopedia of Type Strains, Phase IV (KMG-IV): sequencing the most valuable type-strain genomes for metagenomic binning, comparative biology and taxonomic classification.</title>
        <authorList>
            <person name="Goeker M."/>
        </authorList>
    </citation>
    <scope>NUCLEOTIDE SEQUENCE [LARGE SCALE GENOMIC DNA]</scope>
    <source>
        <strain evidence="2 3">DSM 23948</strain>
    </source>
</reference>
<evidence type="ECO:0000313" key="2">
    <source>
        <dbReference type="EMBL" id="MDQ0155421.1"/>
    </source>
</evidence>
<organism evidence="2 3">
    <name type="scientific">Anoxybacillus andreesenii</name>
    <dbReference type="NCBI Taxonomy" id="1325932"/>
    <lineage>
        <taxon>Bacteria</taxon>
        <taxon>Bacillati</taxon>
        <taxon>Bacillota</taxon>
        <taxon>Bacilli</taxon>
        <taxon>Bacillales</taxon>
        <taxon>Anoxybacillaceae</taxon>
        <taxon>Anoxybacillus</taxon>
    </lineage>
</organism>
<evidence type="ECO:0000259" key="1">
    <source>
        <dbReference type="PROSITE" id="PS50801"/>
    </source>
</evidence>
<dbReference type="PANTHER" id="PTHR33495">
    <property type="entry name" value="ANTI-SIGMA FACTOR ANTAGONIST TM_1081-RELATED-RELATED"/>
    <property type="match status" value="1"/>
</dbReference>
<feature type="domain" description="STAS" evidence="1">
    <location>
        <begin position="6"/>
        <end position="115"/>
    </location>
</feature>
<dbReference type="Pfam" id="PF01740">
    <property type="entry name" value="STAS"/>
    <property type="match status" value="1"/>
</dbReference>
<gene>
    <name evidence="2" type="ORF">J2S07_001726</name>
</gene>
<keyword evidence="3" id="KW-1185">Reference proteome</keyword>
<comment type="caution">
    <text evidence="2">The sequence shown here is derived from an EMBL/GenBank/DDBJ whole genome shotgun (WGS) entry which is preliminary data.</text>
</comment>
<proteinExistence type="predicted"/>
<dbReference type="SUPFAM" id="SSF52091">
    <property type="entry name" value="SpoIIaa-like"/>
    <property type="match status" value="1"/>
</dbReference>
<dbReference type="InterPro" id="IPR002645">
    <property type="entry name" value="STAS_dom"/>
</dbReference>